<feature type="domain" description="Secretin/TonB short N-terminal" evidence="12">
    <location>
        <begin position="57"/>
        <end position="108"/>
    </location>
</feature>
<dbReference type="EMBL" id="JABEQI010000011">
    <property type="protein sequence ID" value="MBB2187764.1"/>
    <property type="molecule type" value="Genomic_DNA"/>
</dbReference>
<comment type="similarity">
    <text evidence="10 11">Belongs to the TonB-dependent receptor family.</text>
</comment>
<evidence type="ECO:0000256" key="1">
    <source>
        <dbReference type="ARBA" id="ARBA00004571"/>
    </source>
</evidence>
<dbReference type="PANTHER" id="PTHR40980">
    <property type="entry name" value="PLUG DOMAIN-CONTAINING PROTEIN"/>
    <property type="match status" value="1"/>
</dbReference>
<evidence type="ECO:0000256" key="11">
    <source>
        <dbReference type="RuleBase" id="RU003357"/>
    </source>
</evidence>
<dbReference type="NCBIfam" id="TIGR01782">
    <property type="entry name" value="TonB-Xanth-Caul"/>
    <property type="match status" value="1"/>
</dbReference>
<evidence type="ECO:0000256" key="5">
    <source>
        <dbReference type="ARBA" id="ARBA00022692"/>
    </source>
</evidence>
<evidence type="ECO:0000313" key="13">
    <source>
        <dbReference type="EMBL" id="MBB2187764.1"/>
    </source>
</evidence>
<gene>
    <name evidence="14" type="ORF">C7453_10657</name>
    <name evidence="13" type="ORF">HLH32_15535</name>
</gene>
<dbReference type="GO" id="GO:0009279">
    <property type="term" value="C:cell outer membrane"/>
    <property type="evidence" value="ECO:0007669"/>
    <property type="project" value="UniProtKB-SubCell"/>
</dbReference>
<keyword evidence="6" id="KW-0408">Iron</keyword>
<keyword evidence="7 11" id="KW-0798">TonB box</keyword>
<dbReference type="InterPro" id="IPR037066">
    <property type="entry name" value="Plug_dom_sf"/>
</dbReference>
<dbReference type="InterPro" id="IPR012910">
    <property type="entry name" value="Plug_dom"/>
</dbReference>
<keyword evidence="8 10" id="KW-0472">Membrane</keyword>
<keyword evidence="5 10" id="KW-0812">Transmembrane</keyword>
<comment type="caution">
    <text evidence="14">The sequence shown here is derived from an EMBL/GenBank/DDBJ whole genome shotgun (WGS) entry which is preliminary data.</text>
</comment>
<dbReference type="Gene3D" id="3.55.50.30">
    <property type="match status" value="1"/>
</dbReference>
<dbReference type="Proteomes" id="UP000254958">
    <property type="component" value="Unassembled WGS sequence"/>
</dbReference>
<keyword evidence="4" id="KW-0410">Iron transport</keyword>
<protein>
    <submittedName>
        <fullName evidence="14">TonB-dependent receptor</fullName>
    </submittedName>
</protein>
<sequence length="989" mass="109475">MSHSSFPHARFAAILLTTTGLTLGLSLASARAQARRFDIDAMPVSRAAVIYGRQADMQVMLRDKTARTIQAHAVHGVMSAEQALAHLLAGTGLVVQSQHDSVLILGATHRAEPVKPDGERIVVSATHDNTLTKRTSDQIFDTLSAQQIRSAPDLTIVEAARRMVGISTLPSQNDGRSDNQMENVTIRGLDNSYNLITLDGAQLASADNVTSPQRGMRLDLVPSSLVGELQVLKTVDAYNDPQGLGGQVHMLSKSAYEYGNSADVQLLGGWNNQSGTVVEPRRENWRVDGTITRVFGKNREFGLVLAGSYQELNSAAHAILPGDSSGDGWAYYGASGVSSGSAINTDAAAHAPGAAAVPVRVQDYAFDDAYKRYSLNGKLQWRPTSRLSMALSGGYFHAVDQEVRNEALSMPSGNWIAGATPDTGTLTQGQYQFGDSVQPETHQTFFVNGNLHYDITNHMKLDLVAADSEAQDHLSNWMFKWNTGMKYSNTGNSEDKTSYSAPYGYSYTVKGGVPSIYLNDLAAANDLNNYGPRYFRDYQYSLQTKLRFLRGDWHWDLGRGFWLGAGATQTMTNVQHTETYNDWAPMAGDAPQEIGNLQNYITSRTGSVFSAPGLTYYYVDPVKAHAVLTNHPELFRKLDETATNKEAYYHLMESITALYFQTGWQNSWFAIHGGFRWDHTFTNVSNINAVTSGGTTQYLPQTRTAQYDYLLPSVLTTFTITPRMKIRADFTESMGRPNYNQIGGATTTSESNGTYTISQGNSNLKPLHSWNYDLAYEWYPGRDTMVSVGLFYKDIHDAIYTRSTLGTATMNGITEQAIISQPLNASGAGLRGLELQLVREKFGFLPGVLKNFGVSFNATFLQGWFEEQMSDGSQRRMGGLANQPNHIYNASLLYSDRNFEARFAYNMTGKYLYYTSGSASWLDMWMQPRAQLDMQLSYRVNKWMSVTGQVQNLTNEGYQTRMGPSANLIQDMHPAGRSLWFGVRFQPKM</sequence>
<dbReference type="Pfam" id="PF00593">
    <property type="entry name" value="TonB_dep_Rec_b-barrel"/>
    <property type="match status" value="1"/>
</dbReference>
<comment type="subcellular location">
    <subcellularLocation>
        <location evidence="1 10">Cell outer membrane</location>
        <topology evidence="1 10">Multi-pass membrane protein</topology>
    </subcellularLocation>
</comment>
<evidence type="ECO:0000313" key="16">
    <source>
        <dbReference type="Proteomes" id="UP000562982"/>
    </source>
</evidence>
<keyword evidence="4" id="KW-0406">Ion transport</keyword>
<evidence type="ECO:0000256" key="3">
    <source>
        <dbReference type="ARBA" id="ARBA00022452"/>
    </source>
</evidence>
<dbReference type="EMBL" id="QQAW01000006">
    <property type="protein sequence ID" value="RDI37334.1"/>
    <property type="molecule type" value="Genomic_DNA"/>
</dbReference>
<dbReference type="Proteomes" id="UP000562982">
    <property type="component" value="Unassembled WGS sequence"/>
</dbReference>
<dbReference type="GO" id="GO:0006826">
    <property type="term" value="P:iron ion transport"/>
    <property type="evidence" value="ECO:0007669"/>
    <property type="project" value="UniProtKB-KW"/>
</dbReference>
<dbReference type="OrthoDB" id="5476657at2"/>
<dbReference type="InterPro" id="IPR000531">
    <property type="entry name" value="Beta-barrel_TonB"/>
</dbReference>
<reference evidence="14 15" key="1">
    <citation type="submission" date="2018-07" db="EMBL/GenBank/DDBJ databases">
        <title>Genomic Encyclopedia of Type Strains, Phase IV (KMG-IV): sequencing the most valuable type-strain genomes for metagenomic binning, comparative biology and taxonomic classification.</title>
        <authorList>
            <person name="Goeker M."/>
        </authorList>
    </citation>
    <scope>NUCLEOTIDE SEQUENCE [LARGE SCALE GENOMIC DNA]</scope>
    <source>
        <strain evidence="14 15">DSM 5603</strain>
    </source>
</reference>
<accession>A0A370G405</accession>
<name>A0A370G405_GLULI</name>
<evidence type="ECO:0000256" key="4">
    <source>
        <dbReference type="ARBA" id="ARBA00022496"/>
    </source>
</evidence>
<keyword evidence="14" id="KW-0675">Receptor</keyword>
<keyword evidence="2 10" id="KW-0813">Transport</keyword>
<dbReference type="InterPro" id="IPR011662">
    <property type="entry name" value="Secretin/TonB_short_N"/>
</dbReference>
<evidence type="ECO:0000256" key="10">
    <source>
        <dbReference type="PROSITE-ProRule" id="PRU01360"/>
    </source>
</evidence>
<evidence type="ECO:0000313" key="14">
    <source>
        <dbReference type="EMBL" id="RDI37334.1"/>
    </source>
</evidence>
<dbReference type="PANTHER" id="PTHR40980:SF4">
    <property type="entry name" value="TONB-DEPENDENT RECEPTOR-LIKE BETA-BARREL DOMAIN-CONTAINING PROTEIN"/>
    <property type="match status" value="1"/>
</dbReference>
<evidence type="ECO:0000256" key="7">
    <source>
        <dbReference type="ARBA" id="ARBA00023077"/>
    </source>
</evidence>
<dbReference type="Gene3D" id="2.40.170.20">
    <property type="entry name" value="TonB-dependent receptor, beta-barrel domain"/>
    <property type="match status" value="1"/>
</dbReference>
<keyword evidence="15" id="KW-1185">Reference proteome</keyword>
<dbReference type="RefSeq" id="WP_114727707.1">
    <property type="nucleotide sequence ID" value="NZ_BJMI01000028.1"/>
</dbReference>
<evidence type="ECO:0000259" key="12">
    <source>
        <dbReference type="SMART" id="SM00965"/>
    </source>
</evidence>
<dbReference type="Pfam" id="PF07715">
    <property type="entry name" value="Plug"/>
    <property type="match status" value="1"/>
</dbReference>
<dbReference type="PROSITE" id="PS52016">
    <property type="entry name" value="TONB_DEPENDENT_REC_3"/>
    <property type="match status" value="1"/>
</dbReference>
<evidence type="ECO:0000256" key="2">
    <source>
        <dbReference type="ARBA" id="ARBA00022448"/>
    </source>
</evidence>
<evidence type="ECO:0000256" key="8">
    <source>
        <dbReference type="ARBA" id="ARBA00023136"/>
    </source>
</evidence>
<dbReference type="InterPro" id="IPR010104">
    <property type="entry name" value="TonB_rcpt_bac"/>
</dbReference>
<evidence type="ECO:0000256" key="6">
    <source>
        <dbReference type="ARBA" id="ARBA00023004"/>
    </source>
</evidence>
<dbReference type="AlphaFoldDB" id="A0A370G405"/>
<dbReference type="Gene3D" id="2.170.130.10">
    <property type="entry name" value="TonB-dependent receptor, plug domain"/>
    <property type="match status" value="1"/>
</dbReference>
<evidence type="ECO:0000313" key="15">
    <source>
        <dbReference type="Proteomes" id="UP000254958"/>
    </source>
</evidence>
<organism evidence="14 15">
    <name type="scientific">Gluconacetobacter liquefaciens</name>
    <name type="common">Acetobacter liquefaciens</name>
    <dbReference type="NCBI Taxonomy" id="89584"/>
    <lineage>
        <taxon>Bacteria</taxon>
        <taxon>Pseudomonadati</taxon>
        <taxon>Pseudomonadota</taxon>
        <taxon>Alphaproteobacteria</taxon>
        <taxon>Acetobacterales</taxon>
        <taxon>Acetobacteraceae</taxon>
        <taxon>Gluconacetobacter</taxon>
    </lineage>
</organism>
<dbReference type="InterPro" id="IPR036942">
    <property type="entry name" value="Beta-barrel_TonB_sf"/>
</dbReference>
<proteinExistence type="inferred from homology"/>
<keyword evidence="3 10" id="KW-1134">Transmembrane beta strand</keyword>
<reference evidence="13 16" key="2">
    <citation type="submission" date="2020-04" db="EMBL/GenBank/DDBJ databases">
        <title>Description of novel Gluconacetobacter.</title>
        <authorList>
            <person name="Sombolestani A."/>
        </authorList>
    </citation>
    <scope>NUCLEOTIDE SEQUENCE [LARGE SCALE GENOMIC DNA]</scope>
    <source>
        <strain evidence="13 16">LMG 1382</strain>
    </source>
</reference>
<dbReference type="SUPFAM" id="SSF56935">
    <property type="entry name" value="Porins"/>
    <property type="match status" value="1"/>
</dbReference>
<keyword evidence="9 10" id="KW-0998">Cell outer membrane</keyword>
<dbReference type="SMART" id="SM00965">
    <property type="entry name" value="STN"/>
    <property type="match status" value="1"/>
</dbReference>
<dbReference type="InterPro" id="IPR039426">
    <property type="entry name" value="TonB-dep_rcpt-like"/>
</dbReference>
<evidence type="ECO:0000256" key="9">
    <source>
        <dbReference type="ARBA" id="ARBA00023237"/>
    </source>
</evidence>